<evidence type="ECO:0000313" key="2">
    <source>
        <dbReference type="Proteomes" id="UP000289738"/>
    </source>
</evidence>
<evidence type="ECO:0000313" key="1">
    <source>
        <dbReference type="EMBL" id="RYR40720.1"/>
    </source>
</evidence>
<sequence>MKYDSFVIGNNEDLQLLLHCHSQFFEVRTPELLTKRVDVVSSLGGSNQNPQLSTTVACSSSMPIGASSYVLMIEPEMVLIASPSFVIDLNRTHDGEVGDTEPFGDVTIVMIGTPNVVPDFRQGGAPDGMKGVL</sequence>
<dbReference type="AlphaFoldDB" id="A0A445BPW2"/>
<dbReference type="EMBL" id="SDMP01000009">
    <property type="protein sequence ID" value="RYR40720.1"/>
    <property type="molecule type" value="Genomic_DNA"/>
</dbReference>
<dbReference type="Proteomes" id="UP000289738">
    <property type="component" value="Chromosome A09"/>
</dbReference>
<proteinExistence type="predicted"/>
<accession>A0A445BPW2</accession>
<organism evidence="1 2">
    <name type="scientific">Arachis hypogaea</name>
    <name type="common">Peanut</name>
    <dbReference type="NCBI Taxonomy" id="3818"/>
    <lineage>
        <taxon>Eukaryota</taxon>
        <taxon>Viridiplantae</taxon>
        <taxon>Streptophyta</taxon>
        <taxon>Embryophyta</taxon>
        <taxon>Tracheophyta</taxon>
        <taxon>Spermatophyta</taxon>
        <taxon>Magnoliopsida</taxon>
        <taxon>eudicotyledons</taxon>
        <taxon>Gunneridae</taxon>
        <taxon>Pentapetalae</taxon>
        <taxon>rosids</taxon>
        <taxon>fabids</taxon>
        <taxon>Fabales</taxon>
        <taxon>Fabaceae</taxon>
        <taxon>Papilionoideae</taxon>
        <taxon>50 kb inversion clade</taxon>
        <taxon>dalbergioids sensu lato</taxon>
        <taxon>Dalbergieae</taxon>
        <taxon>Pterocarpus clade</taxon>
        <taxon>Arachis</taxon>
    </lineage>
</organism>
<gene>
    <name evidence="1" type="ORF">Ahy_A09g046458</name>
</gene>
<name>A0A445BPW2_ARAHY</name>
<keyword evidence="2" id="KW-1185">Reference proteome</keyword>
<protein>
    <submittedName>
        <fullName evidence="1">Uncharacterized protein</fullName>
    </submittedName>
</protein>
<reference evidence="1 2" key="1">
    <citation type="submission" date="2019-01" db="EMBL/GenBank/DDBJ databases">
        <title>Sequencing of cultivated peanut Arachis hypogaea provides insights into genome evolution and oil improvement.</title>
        <authorList>
            <person name="Chen X."/>
        </authorList>
    </citation>
    <scope>NUCLEOTIDE SEQUENCE [LARGE SCALE GENOMIC DNA]</scope>
    <source>
        <strain evidence="2">cv. Fuhuasheng</strain>
        <tissue evidence="1">Leaves</tissue>
    </source>
</reference>
<comment type="caution">
    <text evidence="1">The sequence shown here is derived from an EMBL/GenBank/DDBJ whole genome shotgun (WGS) entry which is preliminary data.</text>
</comment>